<dbReference type="InterPro" id="IPR036640">
    <property type="entry name" value="ABC1_TM_sf"/>
</dbReference>
<evidence type="ECO:0000256" key="3">
    <source>
        <dbReference type="ARBA" id="ARBA00022475"/>
    </source>
</evidence>
<feature type="transmembrane region" description="Helical" evidence="9">
    <location>
        <begin position="34"/>
        <end position="55"/>
    </location>
</feature>
<dbReference type="InterPro" id="IPR003439">
    <property type="entry name" value="ABC_transporter-like_ATP-bd"/>
</dbReference>
<evidence type="ECO:0000259" key="10">
    <source>
        <dbReference type="PROSITE" id="PS50893"/>
    </source>
</evidence>
<evidence type="ECO:0000256" key="4">
    <source>
        <dbReference type="ARBA" id="ARBA00022692"/>
    </source>
</evidence>
<dbReference type="GO" id="GO:0005524">
    <property type="term" value="F:ATP binding"/>
    <property type="evidence" value="ECO:0007669"/>
    <property type="project" value="UniProtKB-KW"/>
</dbReference>
<feature type="transmembrane region" description="Helical" evidence="9">
    <location>
        <begin position="114"/>
        <end position="132"/>
    </location>
</feature>
<evidence type="ECO:0000256" key="2">
    <source>
        <dbReference type="ARBA" id="ARBA00022448"/>
    </source>
</evidence>
<dbReference type="Gene3D" id="3.40.50.300">
    <property type="entry name" value="P-loop containing nucleotide triphosphate hydrolases"/>
    <property type="match status" value="1"/>
</dbReference>
<dbReference type="CDD" id="cd18541">
    <property type="entry name" value="ABC_6TM_TmrB_like"/>
    <property type="match status" value="1"/>
</dbReference>
<keyword evidence="2" id="KW-0813">Transport</keyword>
<feature type="domain" description="ABC transporter" evidence="10">
    <location>
        <begin position="316"/>
        <end position="552"/>
    </location>
</feature>
<keyword evidence="3" id="KW-1003">Cell membrane</keyword>
<dbReference type="PROSITE" id="PS50929">
    <property type="entry name" value="ABC_TM1F"/>
    <property type="match status" value="1"/>
</dbReference>
<dbReference type="SUPFAM" id="SSF52540">
    <property type="entry name" value="P-loop containing nucleoside triphosphate hydrolases"/>
    <property type="match status" value="1"/>
</dbReference>
<comment type="subcellular location">
    <subcellularLocation>
        <location evidence="1">Cell membrane</location>
        <topology evidence="1">Multi-pass membrane protein</topology>
    </subcellularLocation>
</comment>
<evidence type="ECO:0000313" key="12">
    <source>
        <dbReference type="EMBL" id="PSR20556.1"/>
    </source>
</evidence>
<organism evidence="12 13">
    <name type="scientific">Sulfobacillus acidophilus</name>
    <dbReference type="NCBI Taxonomy" id="53633"/>
    <lineage>
        <taxon>Bacteria</taxon>
        <taxon>Bacillati</taxon>
        <taxon>Bacillota</taxon>
        <taxon>Clostridia</taxon>
        <taxon>Eubacteriales</taxon>
        <taxon>Clostridiales Family XVII. Incertae Sedis</taxon>
        <taxon>Sulfobacillus</taxon>
    </lineage>
</organism>
<keyword evidence="4 9" id="KW-0812">Transmembrane</keyword>
<dbReference type="InterPro" id="IPR011527">
    <property type="entry name" value="ABC1_TM_dom"/>
</dbReference>
<dbReference type="InterPro" id="IPR027417">
    <property type="entry name" value="P-loop_NTPase"/>
</dbReference>
<feature type="domain" description="ABC transmembrane type-1" evidence="11">
    <location>
        <begin position="1"/>
        <end position="282"/>
    </location>
</feature>
<dbReference type="Proteomes" id="UP000241848">
    <property type="component" value="Unassembled WGS sequence"/>
</dbReference>
<dbReference type="InterPro" id="IPR003593">
    <property type="entry name" value="AAA+_ATPase"/>
</dbReference>
<feature type="transmembrane region" description="Helical" evidence="9">
    <location>
        <begin position="222"/>
        <end position="244"/>
    </location>
</feature>
<evidence type="ECO:0000256" key="5">
    <source>
        <dbReference type="ARBA" id="ARBA00022741"/>
    </source>
</evidence>
<dbReference type="EMBL" id="PXYV01000058">
    <property type="protein sequence ID" value="PSR20556.1"/>
    <property type="molecule type" value="Genomic_DNA"/>
</dbReference>
<accession>A0A2T2WE95</accession>
<dbReference type="Gene3D" id="1.20.1560.10">
    <property type="entry name" value="ABC transporter type 1, transmembrane domain"/>
    <property type="match status" value="1"/>
</dbReference>
<proteinExistence type="predicted"/>
<gene>
    <name evidence="12" type="ORF">C7B45_14475</name>
</gene>
<feature type="transmembrane region" description="Helical" evidence="9">
    <location>
        <begin position="138"/>
        <end position="157"/>
    </location>
</feature>
<evidence type="ECO:0000256" key="6">
    <source>
        <dbReference type="ARBA" id="ARBA00022840"/>
    </source>
</evidence>
<evidence type="ECO:0000256" key="8">
    <source>
        <dbReference type="ARBA" id="ARBA00023136"/>
    </source>
</evidence>
<dbReference type="FunFam" id="3.40.50.300:FF:000221">
    <property type="entry name" value="Multidrug ABC transporter ATP-binding protein"/>
    <property type="match status" value="1"/>
</dbReference>
<feature type="transmembrane region" description="Helical" evidence="9">
    <location>
        <begin position="256"/>
        <end position="280"/>
    </location>
</feature>
<sequence length="561" mass="61990">MGAIGVAEFFQVRIPHILGDFINRLKGGVATEHVILGFALELVIAAAGYVFLFGLGQTRIGRLGRVMEFEMRQTLFGHWQTLSTRYFQQHSVGDLLNHTLNDVTAIRQAMSMGLNQISQALFLFVATLYMTIRTINLRLTLFSLIPILFIPVVIAIIRPQVRTRSRRVQEALSDMSELAEESFQAIRLIKASSNEPIEVERFRRKTQAVVERQMHLVRINTLFQALVPLLSGMGFTVGLVYGGWLVIHGHISLGSFVAFTVYLSMLVQPLMQFGIVINLFQNASASMIRIQVLLAVPPEITDPQEPVTDVSWTGAVTVRNLTFAYPDTEQPILSNLSFTVPAGTTLGIVGRTGAGKTTLLNLMVRDYDPPAGTIMMDGIDIRSMRLSDLRHLIAYVPQDGFLFSTTVGENIAFSQPTVDPEAVEEAAVQAQIWDTICAMPEGIQTEIGERGIMLSGGQRQRTAIARALIKSDARLLILDDSLSAVDTVTETEILRVLKKVRGQKTTIIAAHRLSALRDADHIIVLDHGAIVEQGVHRDLIWQDGLYAALYRIQTGGEVAHA</sequence>
<dbReference type="InterPro" id="IPR039421">
    <property type="entry name" value="Type_1_exporter"/>
</dbReference>
<dbReference type="GO" id="GO:0005886">
    <property type="term" value="C:plasma membrane"/>
    <property type="evidence" value="ECO:0007669"/>
    <property type="project" value="UniProtKB-SubCell"/>
</dbReference>
<dbReference type="SMART" id="SM00382">
    <property type="entry name" value="AAA"/>
    <property type="match status" value="1"/>
</dbReference>
<evidence type="ECO:0000256" key="7">
    <source>
        <dbReference type="ARBA" id="ARBA00022989"/>
    </source>
</evidence>
<protein>
    <submittedName>
        <fullName evidence="12">ABC transporter ATP-binding protein</fullName>
    </submittedName>
</protein>
<dbReference type="GO" id="GO:0016887">
    <property type="term" value="F:ATP hydrolysis activity"/>
    <property type="evidence" value="ECO:0007669"/>
    <property type="project" value="InterPro"/>
</dbReference>
<keyword evidence="6 12" id="KW-0067">ATP-binding</keyword>
<evidence type="ECO:0000256" key="1">
    <source>
        <dbReference type="ARBA" id="ARBA00004651"/>
    </source>
</evidence>
<dbReference type="Pfam" id="PF00664">
    <property type="entry name" value="ABC_membrane"/>
    <property type="match status" value="1"/>
</dbReference>
<reference evidence="12 13" key="1">
    <citation type="journal article" date="2014" name="BMC Genomics">
        <title>Comparison of environmental and isolate Sulfobacillus genomes reveals diverse carbon, sulfur, nitrogen, and hydrogen metabolisms.</title>
        <authorList>
            <person name="Justice N.B."/>
            <person name="Norman A."/>
            <person name="Brown C.T."/>
            <person name="Singh A."/>
            <person name="Thomas B.C."/>
            <person name="Banfield J.F."/>
        </authorList>
    </citation>
    <scope>NUCLEOTIDE SEQUENCE [LARGE SCALE GENOMIC DNA]</scope>
    <source>
        <strain evidence="12">AMDSBA3</strain>
    </source>
</reference>
<dbReference type="PANTHER" id="PTHR43394">
    <property type="entry name" value="ATP-DEPENDENT PERMEASE MDL1, MITOCHONDRIAL"/>
    <property type="match status" value="1"/>
</dbReference>
<keyword evidence="7 9" id="KW-1133">Transmembrane helix</keyword>
<name>A0A2T2WE95_9FIRM</name>
<keyword evidence="8 9" id="KW-0472">Membrane</keyword>
<dbReference type="Pfam" id="PF00005">
    <property type="entry name" value="ABC_tran"/>
    <property type="match status" value="1"/>
</dbReference>
<dbReference type="PANTHER" id="PTHR43394:SF1">
    <property type="entry name" value="ATP-BINDING CASSETTE SUB-FAMILY B MEMBER 10, MITOCHONDRIAL"/>
    <property type="match status" value="1"/>
</dbReference>
<dbReference type="SUPFAM" id="SSF90123">
    <property type="entry name" value="ABC transporter transmembrane region"/>
    <property type="match status" value="1"/>
</dbReference>
<dbReference type="GO" id="GO:0015421">
    <property type="term" value="F:ABC-type oligopeptide transporter activity"/>
    <property type="evidence" value="ECO:0007669"/>
    <property type="project" value="TreeGrafter"/>
</dbReference>
<dbReference type="AlphaFoldDB" id="A0A2T2WE95"/>
<evidence type="ECO:0000259" key="11">
    <source>
        <dbReference type="PROSITE" id="PS50929"/>
    </source>
</evidence>
<dbReference type="PROSITE" id="PS50893">
    <property type="entry name" value="ABC_TRANSPORTER_2"/>
    <property type="match status" value="1"/>
</dbReference>
<evidence type="ECO:0000256" key="9">
    <source>
        <dbReference type="SAM" id="Phobius"/>
    </source>
</evidence>
<evidence type="ECO:0000313" key="13">
    <source>
        <dbReference type="Proteomes" id="UP000241848"/>
    </source>
</evidence>
<comment type="caution">
    <text evidence="12">The sequence shown here is derived from an EMBL/GenBank/DDBJ whole genome shotgun (WGS) entry which is preliminary data.</text>
</comment>
<keyword evidence="5" id="KW-0547">Nucleotide-binding</keyword>